<evidence type="ECO:0000256" key="3">
    <source>
        <dbReference type="ARBA" id="ARBA00022593"/>
    </source>
</evidence>
<organism evidence="7 8">
    <name type="scientific">Macrostomum lignano</name>
    <dbReference type="NCBI Taxonomy" id="282301"/>
    <lineage>
        <taxon>Eukaryota</taxon>
        <taxon>Metazoa</taxon>
        <taxon>Spiralia</taxon>
        <taxon>Lophotrochozoa</taxon>
        <taxon>Platyhelminthes</taxon>
        <taxon>Rhabditophora</taxon>
        <taxon>Macrostomorpha</taxon>
        <taxon>Macrostomida</taxon>
        <taxon>Macrostomidae</taxon>
        <taxon>Macrostomum</taxon>
    </lineage>
</organism>
<gene>
    <name evidence="7" type="ORF">BOX15_Mlig003151g1</name>
</gene>
<keyword evidence="6" id="KW-0472">Membrane</keyword>
<evidence type="ECO:0000256" key="5">
    <source>
        <dbReference type="ARBA" id="ARBA00029630"/>
    </source>
</evidence>
<dbReference type="Pfam" id="PF04882">
    <property type="entry name" value="Peroxin-3"/>
    <property type="match status" value="2"/>
</dbReference>
<accession>A0A267DXX2</accession>
<dbReference type="GO" id="GO:0045046">
    <property type="term" value="P:protein import into peroxisome membrane"/>
    <property type="evidence" value="ECO:0007669"/>
    <property type="project" value="TreeGrafter"/>
</dbReference>
<proteinExistence type="predicted"/>
<dbReference type="InterPro" id="IPR006966">
    <property type="entry name" value="Peroxin-3"/>
</dbReference>
<evidence type="ECO:0000256" key="1">
    <source>
        <dbReference type="ARBA" id="ARBA00011494"/>
    </source>
</evidence>
<evidence type="ECO:0000313" key="8">
    <source>
        <dbReference type="Proteomes" id="UP000215902"/>
    </source>
</evidence>
<dbReference type="OrthoDB" id="45930at2759"/>
<dbReference type="PANTHER" id="PTHR28080:SF1">
    <property type="entry name" value="PEROXISOMAL BIOGENESIS FACTOR 3"/>
    <property type="match status" value="1"/>
</dbReference>
<keyword evidence="6" id="KW-1133">Transmembrane helix</keyword>
<sequence>MVLGRAWRFIKRHRGKLALGGALVGGGAYLMHWWWLSRSGGRRGAGQGDDEVTALLSELERAQFLRSTGRNCTATVAALLPGIAAQLDADLGVEQITAELRAKPAPDRRAELCDQLRARAFARLLASVYAACGSLLCAHVQLHLLAGLLCQQKRDAAGAAVNEDGDASDDRNRRQHEISEEVKIRFLGLLDTRSHVSDLAGQLESHCLAECAGLDVREKFGLRRLDSLLHRLRVGFEAKLQAPESDAAASPAPAARLLPSLRDSLMDSQRQLQREAGDDGRGLQRDDLLLQRLCSEADARLRSVEAGRVLKQLLDSAGMALLRVFTAHYQGLNSDASLHERTLPLLKVLPLINSTAALLLSRQFLDTSGLADNAGLLRFSADLFDSLGGSPSREMS</sequence>
<comment type="subunit">
    <text evidence="1">Interacts with PEX19.</text>
</comment>
<dbReference type="GO" id="GO:0005778">
    <property type="term" value="C:peroxisomal membrane"/>
    <property type="evidence" value="ECO:0007669"/>
    <property type="project" value="InterPro"/>
</dbReference>
<evidence type="ECO:0000313" key="7">
    <source>
        <dbReference type="EMBL" id="PAA54163.1"/>
    </source>
</evidence>
<protein>
    <recommendedName>
        <fullName evidence="2">Peroxisomal biogenesis factor 3</fullName>
    </recommendedName>
    <alternativeName>
        <fullName evidence="5">Peroxisomal assembly protein PEX3</fullName>
    </alternativeName>
</protein>
<comment type="function">
    <text evidence="4">Involved in peroxisome biosynthesis and integrity. Assembles membrane vesicles before the matrix proteins are translocated. As a docking factor for PEX19, is necessary for the import of peroxisomal membrane proteins in the peroxisomes.</text>
</comment>
<keyword evidence="3" id="KW-0962">Peroxisome biogenesis</keyword>
<dbReference type="PANTHER" id="PTHR28080">
    <property type="entry name" value="PEROXISOMAL BIOGENESIS FACTOR 3"/>
    <property type="match status" value="1"/>
</dbReference>
<evidence type="ECO:0000256" key="6">
    <source>
        <dbReference type="SAM" id="Phobius"/>
    </source>
</evidence>
<name>A0A267DXX2_9PLAT</name>
<keyword evidence="8" id="KW-1185">Reference proteome</keyword>
<dbReference type="AlphaFoldDB" id="A0A267DXX2"/>
<comment type="caution">
    <text evidence="7">The sequence shown here is derived from an EMBL/GenBank/DDBJ whole genome shotgun (WGS) entry which is preliminary data.</text>
</comment>
<reference evidence="7 8" key="1">
    <citation type="submission" date="2017-06" db="EMBL/GenBank/DDBJ databases">
        <title>A platform for efficient transgenesis in Macrostomum lignano, a flatworm model organism for stem cell research.</title>
        <authorList>
            <person name="Berezikov E."/>
        </authorList>
    </citation>
    <scope>NUCLEOTIDE SEQUENCE [LARGE SCALE GENOMIC DNA]</scope>
    <source>
        <strain evidence="7">DV1</strain>
        <tissue evidence="7">Whole organism</tissue>
    </source>
</reference>
<evidence type="ECO:0000256" key="2">
    <source>
        <dbReference type="ARBA" id="ARBA00014294"/>
    </source>
</evidence>
<evidence type="ECO:0000256" key="4">
    <source>
        <dbReference type="ARBA" id="ARBA00025338"/>
    </source>
</evidence>
<dbReference type="STRING" id="282301.A0A267DXX2"/>
<dbReference type="EMBL" id="NIVC01002958">
    <property type="protein sequence ID" value="PAA54163.1"/>
    <property type="molecule type" value="Genomic_DNA"/>
</dbReference>
<keyword evidence="6" id="KW-0812">Transmembrane</keyword>
<feature type="transmembrane region" description="Helical" evidence="6">
    <location>
        <begin position="17"/>
        <end position="36"/>
    </location>
</feature>
<dbReference type="Proteomes" id="UP000215902">
    <property type="component" value="Unassembled WGS sequence"/>
</dbReference>
<dbReference type="GO" id="GO:0030674">
    <property type="term" value="F:protein-macromolecule adaptor activity"/>
    <property type="evidence" value="ECO:0007669"/>
    <property type="project" value="TreeGrafter"/>
</dbReference>